<dbReference type="Proteomes" id="UP000639274">
    <property type="component" value="Chromosome"/>
</dbReference>
<dbReference type="KEGG" id="lsf:I8J32_002940"/>
<protein>
    <submittedName>
        <fullName evidence="3">Uncharacterized protein</fullName>
    </submittedName>
</protein>
<dbReference type="SUPFAM" id="SSF52096">
    <property type="entry name" value="ClpP/crotonase"/>
    <property type="match status" value="1"/>
</dbReference>
<feature type="region of interest" description="Disordered" evidence="1">
    <location>
        <begin position="273"/>
        <end position="299"/>
    </location>
</feature>
<reference evidence="3 4" key="1">
    <citation type="submission" date="2021-03" db="EMBL/GenBank/DDBJ databases">
        <title>Lysobacter sp. nov. isolated from soil of gangwondo yeongwol, south Korea.</title>
        <authorList>
            <person name="Kim K.R."/>
            <person name="Kim K.H."/>
            <person name="Jeon C.O."/>
        </authorList>
    </citation>
    <scope>NUCLEOTIDE SEQUENCE [LARGE SCALE GENOMIC DNA]</scope>
    <source>
        <strain evidence="3 4">R19</strain>
    </source>
</reference>
<dbReference type="RefSeq" id="WP_200615291.1">
    <property type="nucleotide sequence ID" value="NZ_CP071518.1"/>
</dbReference>
<keyword evidence="2" id="KW-0732">Signal</keyword>
<gene>
    <name evidence="3" type="ORF">I8J32_002940</name>
</gene>
<evidence type="ECO:0000313" key="3">
    <source>
        <dbReference type="EMBL" id="QSX78897.1"/>
    </source>
</evidence>
<dbReference type="InterPro" id="IPR029045">
    <property type="entry name" value="ClpP/crotonase-like_dom_sf"/>
</dbReference>
<accession>A0A974Y002</accession>
<name>A0A974Y002_9GAMM</name>
<dbReference type="AlphaFoldDB" id="A0A974Y002"/>
<dbReference type="Gene3D" id="3.90.226.10">
    <property type="entry name" value="2-enoyl-CoA Hydratase, Chain A, domain 1"/>
    <property type="match status" value="1"/>
</dbReference>
<feature type="chain" id="PRO_5036777040" evidence="2">
    <location>
        <begin position="23"/>
        <end position="299"/>
    </location>
</feature>
<organism evidence="3 4">
    <name type="scientific">Agrilutibacter solisilvae</name>
    <dbReference type="NCBI Taxonomy" id="2763317"/>
    <lineage>
        <taxon>Bacteria</taxon>
        <taxon>Pseudomonadati</taxon>
        <taxon>Pseudomonadota</taxon>
        <taxon>Gammaproteobacteria</taxon>
        <taxon>Lysobacterales</taxon>
        <taxon>Lysobacteraceae</taxon>
        <taxon>Agrilutibacter</taxon>
    </lineage>
</organism>
<feature type="signal peptide" evidence="2">
    <location>
        <begin position="1"/>
        <end position="22"/>
    </location>
</feature>
<proteinExistence type="predicted"/>
<evidence type="ECO:0000256" key="1">
    <source>
        <dbReference type="SAM" id="MobiDB-lite"/>
    </source>
</evidence>
<keyword evidence="4" id="KW-1185">Reference proteome</keyword>
<dbReference type="EMBL" id="CP071518">
    <property type="protein sequence ID" value="QSX78897.1"/>
    <property type="molecule type" value="Genomic_DNA"/>
</dbReference>
<evidence type="ECO:0000313" key="4">
    <source>
        <dbReference type="Proteomes" id="UP000639274"/>
    </source>
</evidence>
<evidence type="ECO:0000256" key="2">
    <source>
        <dbReference type="SAM" id="SignalP"/>
    </source>
</evidence>
<sequence length="299" mass="32168">MRRTIQATVAILLLGVVAVADAAQPPPGSRADPQVAVAGTTLHYTGLLNRVGLERLRTVLAQHPELVELQVNSSGGEALPAIEIGTLVRARALSIRVEQRCNSACANYLFVPATRRTIAPGAMVVWHNACPQNLPADLRFSQVLQGKVENVGGMAYVDGKASTHTLSRRQAQALDRDMRRYFRQYAQRHTAFFAGLGVDSRIVCLGDYVNLPKGKGQAYTMSVEDMARFGVCGVTAEPDYLARVERALARDGKSATGGVIRLADFPQLKLRQPQPRAACAPASARAAAPPALPAGRPRR</sequence>